<gene>
    <name evidence="2" type="ORF">BDK92_7140</name>
</gene>
<dbReference type="RefSeq" id="WP_147457221.1">
    <property type="nucleotide sequence ID" value="NZ_RBKT01000001.1"/>
</dbReference>
<dbReference type="AlphaFoldDB" id="A0A495JWN2"/>
<name>A0A495JWN2_9ACTN</name>
<keyword evidence="3" id="KW-1185">Reference proteome</keyword>
<dbReference type="OrthoDB" id="9958181at2"/>
<feature type="region of interest" description="Disordered" evidence="1">
    <location>
        <begin position="72"/>
        <end position="92"/>
    </location>
</feature>
<feature type="compositionally biased region" description="Polar residues" evidence="1">
    <location>
        <begin position="1"/>
        <end position="12"/>
    </location>
</feature>
<protein>
    <submittedName>
        <fullName evidence="2">Uncharacterized protein</fullName>
    </submittedName>
</protein>
<comment type="caution">
    <text evidence="2">The sequence shown here is derived from an EMBL/GenBank/DDBJ whole genome shotgun (WGS) entry which is preliminary data.</text>
</comment>
<evidence type="ECO:0000313" key="3">
    <source>
        <dbReference type="Proteomes" id="UP000277671"/>
    </source>
</evidence>
<proteinExistence type="predicted"/>
<dbReference type="Proteomes" id="UP000277671">
    <property type="component" value="Unassembled WGS sequence"/>
</dbReference>
<evidence type="ECO:0000313" key="2">
    <source>
        <dbReference type="EMBL" id="RKR92664.1"/>
    </source>
</evidence>
<evidence type="ECO:0000256" key="1">
    <source>
        <dbReference type="SAM" id="MobiDB-lite"/>
    </source>
</evidence>
<reference evidence="2 3" key="1">
    <citation type="submission" date="2018-10" db="EMBL/GenBank/DDBJ databases">
        <title>Sequencing the genomes of 1000 actinobacteria strains.</title>
        <authorList>
            <person name="Klenk H.-P."/>
        </authorList>
    </citation>
    <scope>NUCLEOTIDE SEQUENCE [LARGE SCALE GENOMIC DNA]</scope>
    <source>
        <strain evidence="2 3">DSM 45175</strain>
    </source>
</reference>
<accession>A0A495JWN2</accession>
<dbReference type="EMBL" id="RBKT01000001">
    <property type="protein sequence ID" value="RKR92664.1"/>
    <property type="molecule type" value="Genomic_DNA"/>
</dbReference>
<organism evidence="2 3">
    <name type="scientific">Micromonospora pisi</name>
    <dbReference type="NCBI Taxonomy" id="589240"/>
    <lineage>
        <taxon>Bacteria</taxon>
        <taxon>Bacillati</taxon>
        <taxon>Actinomycetota</taxon>
        <taxon>Actinomycetes</taxon>
        <taxon>Micromonosporales</taxon>
        <taxon>Micromonosporaceae</taxon>
        <taxon>Micromonospora</taxon>
    </lineage>
</organism>
<feature type="region of interest" description="Disordered" evidence="1">
    <location>
        <begin position="1"/>
        <end position="22"/>
    </location>
</feature>
<sequence>MTNPAPTSTNENPLPCPVASPDGLPCRKPIPKGWTADEGHAGGHFWMSDAAFAIVAGGHFDASAALAGVPFTGHLPEDCPGGTCPNSPDRRT</sequence>